<keyword evidence="3" id="KW-0805">Transcription regulation</keyword>
<evidence type="ECO:0000256" key="2">
    <source>
        <dbReference type="ARBA" id="ARBA00022553"/>
    </source>
</evidence>
<name>A0ABS6JS93_9BACI</name>
<evidence type="ECO:0000313" key="9">
    <source>
        <dbReference type="EMBL" id="MBU9721438.1"/>
    </source>
</evidence>
<gene>
    <name evidence="9" type="ORF">KS407_08270</name>
</gene>
<dbReference type="SMART" id="SM00448">
    <property type="entry name" value="REC"/>
    <property type="match status" value="1"/>
</dbReference>
<dbReference type="Gene3D" id="3.40.50.2300">
    <property type="match status" value="1"/>
</dbReference>
<keyword evidence="4" id="KW-0238">DNA-binding</keyword>
<dbReference type="PROSITE" id="PS50043">
    <property type="entry name" value="HTH_LUXR_2"/>
    <property type="match status" value="1"/>
</dbReference>
<dbReference type="InterPro" id="IPR001789">
    <property type="entry name" value="Sig_transdc_resp-reg_receiver"/>
</dbReference>
<feature type="modified residue" description="4-aspartylphosphate" evidence="6">
    <location>
        <position position="54"/>
    </location>
</feature>
<dbReference type="Pfam" id="PF00072">
    <property type="entry name" value="Response_reg"/>
    <property type="match status" value="1"/>
</dbReference>
<evidence type="ECO:0000256" key="4">
    <source>
        <dbReference type="ARBA" id="ARBA00023125"/>
    </source>
</evidence>
<dbReference type="SMART" id="SM00421">
    <property type="entry name" value="HTH_LUXR"/>
    <property type="match status" value="1"/>
</dbReference>
<dbReference type="PROSITE" id="PS00622">
    <property type="entry name" value="HTH_LUXR_1"/>
    <property type="match status" value="1"/>
</dbReference>
<dbReference type="InterPro" id="IPR000792">
    <property type="entry name" value="Tscrpt_reg_LuxR_C"/>
</dbReference>
<dbReference type="CDD" id="cd06170">
    <property type="entry name" value="LuxR_C_like"/>
    <property type="match status" value="1"/>
</dbReference>
<keyword evidence="5" id="KW-0804">Transcription</keyword>
<evidence type="ECO:0000256" key="3">
    <source>
        <dbReference type="ARBA" id="ARBA00023015"/>
    </source>
</evidence>
<comment type="subcellular location">
    <subcellularLocation>
        <location evidence="1">Cytoplasm</location>
    </subcellularLocation>
</comment>
<keyword evidence="10" id="KW-1185">Reference proteome</keyword>
<dbReference type="PROSITE" id="PS50110">
    <property type="entry name" value="RESPONSE_REGULATORY"/>
    <property type="match status" value="1"/>
</dbReference>
<dbReference type="InterPro" id="IPR039420">
    <property type="entry name" value="WalR-like"/>
</dbReference>
<reference evidence="9 10" key="1">
    <citation type="submission" date="2021-06" db="EMBL/GenBank/DDBJ databases">
        <title>Bacillus sp. RD4P76, an endophyte from a halophyte.</title>
        <authorList>
            <person name="Sun J.-Q."/>
        </authorList>
    </citation>
    <scope>NUCLEOTIDE SEQUENCE [LARGE SCALE GENOMIC DNA]</scope>
    <source>
        <strain evidence="9 10">JCM 17098</strain>
    </source>
</reference>
<evidence type="ECO:0000313" key="10">
    <source>
        <dbReference type="Proteomes" id="UP000790580"/>
    </source>
</evidence>
<dbReference type="PANTHER" id="PTHR43214">
    <property type="entry name" value="TWO-COMPONENT RESPONSE REGULATOR"/>
    <property type="match status" value="1"/>
</dbReference>
<proteinExistence type="predicted"/>
<dbReference type="PRINTS" id="PR00038">
    <property type="entry name" value="HTHLUXR"/>
</dbReference>
<evidence type="ECO:0000259" key="8">
    <source>
        <dbReference type="PROSITE" id="PS50110"/>
    </source>
</evidence>
<dbReference type="Proteomes" id="UP000790580">
    <property type="component" value="Unassembled WGS sequence"/>
</dbReference>
<evidence type="ECO:0000256" key="1">
    <source>
        <dbReference type="ARBA" id="ARBA00004496"/>
    </source>
</evidence>
<accession>A0ABS6JS93</accession>
<dbReference type="SUPFAM" id="SSF52172">
    <property type="entry name" value="CheY-like"/>
    <property type="match status" value="1"/>
</dbReference>
<dbReference type="CDD" id="cd17535">
    <property type="entry name" value="REC_NarL-like"/>
    <property type="match status" value="1"/>
</dbReference>
<evidence type="ECO:0000256" key="6">
    <source>
        <dbReference type="PROSITE-ProRule" id="PRU00169"/>
    </source>
</evidence>
<dbReference type="Pfam" id="PF00196">
    <property type="entry name" value="GerE"/>
    <property type="match status" value="1"/>
</dbReference>
<protein>
    <submittedName>
        <fullName evidence="9">Response regulator transcription factor</fullName>
    </submittedName>
</protein>
<keyword evidence="2 6" id="KW-0597">Phosphoprotein</keyword>
<feature type="domain" description="Response regulatory" evidence="8">
    <location>
        <begin position="2"/>
        <end position="119"/>
    </location>
</feature>
<dbReference type="EMBL" id="JAHQCR010000034">
    <property type="protein sequence ID" value="MBU9721438.1"/>
    <property type="molecule type" value="Genomic_DNA"/>
</dbReference>
<comment type="caution">
    <text evidence="9">The sequence shown here is derived from an EMBL/GenBank/DDBJ whole genome shotgun (WGS) entry which is preliminary data.</text>
</comment>
<dbReference type="InterPro" id="IPR011006">
    <property type="entry name" value="CheY-like_superfamily"/>
</dbReference>
<sequence>MKILIADDHHVVRKGLTFFFANEETVEVIAEAKNGIEVIEAMERGTPIDVILMDLSMPIIDGVEATKRLKERFPSIKILVLTSFEDQEHVISAIRAGADGYCLKDTEPENLIEAIIRVYKGNKNIDPKVANHLFEHVNKEEADDIKALKDLTKREREVLKEIGKGKSNQCIAESLYISEKTVKTHITNLLSKLPVNDRTQAALFAVKHKVIED</sequence>
<organism evidence="9 10">
    <name type="scientific">Evansella alkalicola</name>
    <dbReference type="NCBI Taxonomy" id="745819"/>
    <lineage>
        <taxon>Bacteria</taxon>
        <taxon>Bacillati</taxon>
        <taxon>Bacillota</taxon>
        <taxon>Bacilli</taxon>
        <taxon>Bacillales</taxon>
        <taxon>Bacillaceae</taxon>
        <taxon>Evansella</taxon>
    </lineage>
</organism>
<dbReference type="InterPro" id="IPR058245">
    <property type="entry name" value="NreC/VraR/RcsB-like_REC"/>
</dbReference>
<dbReference type="PANTHER" id="PTHR43214:SF43">
    <property type="entry name" value="TWO-COMPONENT RESPONSE REGULATOR"/>
    <property type="match status" value="1"/>
</dbReference>
<evidence type="ECO:0000256" key="5">
    <source>
        <dbReference type="ARBA" id="ARBA00023163"/>
    </source>
</evidence>
<feature type="domain" description="HTH luxR-type" evidence="7">
    <location>
        <begin position="144"/>
        <end position="209"/>
    </location>
</feature>
<dbReference type="InterPro" id="IPR016032">
    <property type="entry name" value="Sig_transdc_resp-reg_C-effctor"/>
</dbReference>
<dbReference type="SUPFAM" id="SSF46894">
    <property type="entry name" value="C-terminal effector domain of the bipartite response regulators"/>
    <property type="match status" value="1"/>
</dbReference>
<evidence type="ECO:0000259" key="7">
    <source>
        <dbReference type="PROSITE" id="PS50043"/>
    </source>
</evidence>